<proteinExistence type="predicted"/>
<evidence type="ECO:0000313" key="1">
    <source>
        <dbReference type="EMBL" id="KAF5840437.1"/>
    </source>
</evidence>
<sequence length="127" mass="14247">MPARFRSTKVSRQGMFTLAPSQCWPWHGSPLCEQISSWVVHSYGIDVGQEPYLSRSVAPGIDLVSFALEGLVSHLRDTYITLPTHPLPGISDVLAFFCTPVHKFFSLLCLELPHVPLIPRPPFFPLF</sequence>
<keyword evidence="2" id="KW-1185">Reference proteome</keyword>
<comment type="caution">
    <text evidence="1">The sequence shown here is derived from an EMBL/GenBank/DDBJ whole genome shotgun (WGS) entry which is preliminary data.</text>
</comment>
<organism evidence="1 2">
    <name type="scientific">Dunaliella salina</name>
    <name type="common">Green alga</name>
    <name type="synonym">Protococcus salinus</name>
    <dbReference type="NCBI Taxonomy" id="3046"/>
    <lineage>
        <taxon>Eukaryota</taxon>
        <taxon>Viridiplantae</taxon>
        <taxon>Chlorophyta</taxon>
        <taxon>core chlorophytes</taxon>
        <taxon>Chlorophyceae</taxon>
        <taxon>CS clade</taxon>
        <taxon>Chlamydomonadales</taxon>
        <taxon>Dunaliellaceae</taxon>
        <taxon>Dunaliella</taxon>
    </lineage>
</organism>
<evidence type="ECO:0008006" key="3">
    <source>
        <dbReference type="Google" id="ProtNLM"/>
    </source>
</evidence>
<evidence type="ECO:0000313" key="2">
    <source>
        <dbReference type="Proteomes" id="UP000815325"/>
    </source>
</evidence>
<dbReference type="Proteomes" id="UP000815325">
    <property type="component" value="Unassembled WGS sequence"/>
</dbReference>
<accession>A0ABQ7H0S0</accession>
<name>A0ABQ7H0S0_DUNSA</name>
<dbReference type="EMBL" id="MU069513">
    <property type="protein sequence ID" value="KAF5840437.1"/>
    <property type="molecule type" value="Genomic_DNA"/>
</dbReference>
<protein>
    <recommendedName>
        <fullName evidence="3">Encoded protein</fullName>
    </recommendedName>
</protein>
<gene>
    <name evidence="1" type="ORF">DUNSADRAFT_16671</name>
</gene>
<reference evidence="1" key="1">
    <citation type="submission" date="2017-08" db="EMBL/GenBank/DDBJ databases">
        <authorList>
            <person name="Polle J.E."/>
            <person name="Barry K."/>
            <person name="Cushman J."/>
            <person name="Schmutz J."/>
            <person name="Tran D."/>
            <person name="Hathwaick L.T."/>
            <person name="Yim W.C."/>
            <person name="Jenkins J."/>
            <person name="Mckie-Krisberg Z.M."/>
            <person name="Prochnik S."/>
            <person name="Lindquist E."/>
            <person name="Dockter R.B."/>
            <person name="Adam C."/>
            <person name="Molina H."/>
            <person name="Bunkerborg J."/>
            <person name="Jin E."/>
            <person name="Buchheim M."/>
            <person name="Magnuson J."/>
        </authorList>
    </citation>
    <scope>NUCLEOTIDE SEQUENCE</scope>
    <source>
        <strain evidence="1">CCAP 19/18</strain>
    </source>
</reference>